<dbReference type="Proteomes" id="UP001141552">
    <property type="component" value="Unassembled WGS sequence"/>
</dbReference>
<feature type="compositionally biased region" description="Low complexity" evidence="6">
    <location>
        <begin position="306"/>
        <end position="315"/>
    </location>
</feature>
<evidence type="ECO:0000256" key="5">
    <source>
        <dbReference type="ARBA" id="ARBA00023212"/>
    </source>
</evidence>
<feature type="compositionally biased region" description="Basic and acidic residues" evidence="6">
    <location>
        <begin position="198"/>
        <end position="208"/>
    </location>
</feature>
<dbReference type="InterPro" id="IPR027329">
    <property type="entry name" value="TPX2_C"/>
</dbReference>
<feature type="compositionally biased region" description="Basic and acidic residues" evidence="6">
    <location>
        <begin position="110"/>
        <end position="121"/>
    </location>
</feature>
<comment type="similarity">
    <text evidence="2">Belongs to the TPX2 family.</text>
</comment>
<keyword evidence="9" id="KW-1185">Reference proteome</keyword>
<keyword evidence="4" id="KW-0493">Microtubule</keyword>
<dbReference type="GO" id="GO:0005874">
    <property type="term" value="C:microtubule"/>
    <property type="evidence" value="ECO:0007669"/>
    <property type="project" value="UniProtKB-KW"/>
</dbReference>
<feature type="compositionally biased region" description="Acidic residues" evidence="6">
    <location>
        <begin position="185"/>
        <end position="197"/>
    </location>
</feature>
<accession>A0A9Q0J613</accession>
<evidence type="ECO:0000256" key="4">
    <source>
        <dbReference type="ARBA" id="ARBA00022701"/>
    </source>
</evidence>
<comment type="caution">
    <text evidence="8">The sequence shown here is derived from an EMBL/GenBank/DDBJ whole genome shotgun (WGS) entry which is preliminary data.</text>
</comment>
<keyword evidence="5" id="KW-0206">Cytoskeleton</keyword>
<organism evidence="8 9">
    <name type="scientific">Turnera subulata</name>
    <dbReference type="NCBI Taxonomy" id="218843"/>
    <lineage>
        <taxon>Eukaryota</taxon>
        <taxon>Viridiplantae</taxon>
        <taxon>Streptophyta</taxon>
        <taxon>Embryophyta</taxon>
        <taxon>Tracheophyta</taxon>
        <taxon>Spermatophyta</taxon>
        <taxon>Magnoliopsida</taxon>
        <taxon>eudicotyledons</taxon>
        <taxon>Gunneridae</taxon>
        <taxon>Pentapetalae</taxon>
        <taxon>rosids</taxon>
        <taxon>fabids</taxon>
        <taxon>Malpighiales</taxon>
        <taxon>Passifloraceae</taxon>
        <taxon>Turnera</taxon>
    </lineage>
</organism>
<feature type="region of interest" description="Disordered" evidence="6">
    <location>
        <begin position="177"/>
        <end position="362"/>
    </location>
</feature>
<evidence type="ECO:0000256" key="6">
    <source>
        <dbReference type="SAM" id="MobiDB-lite"/>
    </source>
</evidence>
<proteinExistence type="inferred from homology"/>
<evidence type="ECO:0000313" key="8">
    <source>
        <dbReference type="EMBL" id="KAJ4830941.1"/>
    </source>
</evidence>
<feature type="compositionally biased region" description="Polar residues" evidence="6">
    <location>
        <begin position="98"/>
        <end position="109"/>
    </location>
</feature>
<evidence type="ECO:0000256" key="1">
    <source>
        <dbReference type="ARBA" id="ARBA00004245"/>
    </source>
</evidence>
<comment type="subcellular location">
    <subcellularLocation>
        <location evidence="1">Cytoplasm</location>
        <location evidence="1">Cytoskeleton</location>
    </subcellularLocation>
</comment>
<feature type="region of interest" description="Disordered" evidence="6">
    <location>
        <begin position="90"/>
        <end position="127"/>
    </location>
</feature>
<evidence type="ECO:0000313" key="9">
    <source>
        <dbReference type="Proteomes" id="UP001141552"/>
    </source>
</evidence>
<feature type="compositionally biased region" description="Basic and acidic residues" evidence="6">
    <location>
        <begin position="453"/>
        <end position="496"/>
    </location>
</feature>
<dbReference type="AlphaFoldDB" id="A0A9Q0J613"/>
<reference evidence="8" key="1">
    <citation type="submission" date="2022-02" db="EMBL/GenBank/DDBJ databases">
        <authorList>
            <person name="Henning P.M."/>
            <person name="McCubbin A.G."/>
            <person name="Shore J.S."/>
        </authorList>
    </citation>
    <scope>NUCLEOTIDE SEQUENCE</scope>
    <source>
        <strain evidence="8">F60SS</strain>
        <tissue evidence="8">Leaves</tissue>
    </source>
</reference>
<dbReference type="PANTHER" id="PTHR47286:SF2">
    <property type="entry name" value="F3I6.9 PROTEIN"/>
    <property type="match status" value="1"/>
</dbReference>
<evidence type="ECO:0000256" key="2">
    <source>
        <dbReference type="ARBA" id="ARBA00005885"/>
    </source>
</evidence>
<dbReference type="PANTHER" id="PTHR47286">
    <property type="entry name" value="F3I6.9 PROTEIN"/>
    <property type="match status" value="1"/>
</dbReference>
<protein>
    <recommendedName>
        <fullName evidence="7">TPX2 C-terminal domain-containing protein</fullName>
    </recommendedName>
</protein>
<keyword evidence="3" id="KW-0963">Cytoplasm</keyword>
<feature type="compositionally biased region" description="Basic and acidic residues" evidence="6">
    <location>
        <begin position="217"/>
        <end position="281"/>
    </location>
</feature>
<reference evidence="8" key="2">
    <citation type="journal article" date="2023" name="Plants (Basel)">
        <title>Annotation of the Turnera subulata (Passifloraceae) Draft Genome Reveals the S-Locus Evolved after the Divergence of Turneroideae from Passifloroideae in a Stepwise Manner.</title>
        <authorList>
            <person name="Henning P.M."/>
            <person name="Roalson E.H."/>
            <person name="Mir W."/>
            <person name="McCubbin A.G."/>
            <person name="Shore J.S."/>
        </authorList>
    </citation>
    <scope>NUCLEOTIDE SEQUENCE</scope>
    <source>
        <strain evidence="8">F60SS</strain>
    </source>
</reference>
<dbReference type="Pfam" id="PF06886">
    <property type="entry name" value="TPX2"/>
    <property type="match status" value="1"/>
</dbReference>
<dbReference type="OrthoDB" id="621651at2759"/>
<gene>
    <name evidence="8" type="ORF">Tsubulata_019832</name>
</gene>
<name>A0A9Q0J613_9ROSI</name>
<sequence>MGESIVAASYNGDKIKETAASVPALNVSVSFGRFENDSLSWERWSSFSPNKYLEEVEKCATPGSVAQKKAYFEAHYKKIAAQKAELMDQEKQEEHVLSPSNHQYNGDLSTDTRKEEEEFRCDLYSGQDTAEEAALEAKLDSEVGNDYNVDEPDEDAAVHNEGQVSLVGEVKDELGSKLESLTLNEPDEDAVPVTEEEMSNHVSEEVDSRLGGSMLIKPEESAVVKEEETPLRVSRDKMDMPKKVKKEMGRMPVKERENVKLEQRKEPAKKTLMSKVRDIARAKKPVSPVTKAPQMSTPKVSRPVPTSTSLSASRSSTKKVTGSLLPSSRKPPAEESKKVAPKSLHMSLNLEAPSSVVAPPSPLTATRKSFIMEKMGDKDIVKRAFKTFQNNYNQLKASAEERSLRAKQQVPTKAAEVKVSTSTTTPRKENGGSLKLGSVDRKTAKPAPSSLLKSDEKAEKKKEFPKKLGEKSSAKEAESRSLRTKSKEEKGAEIKNQRQSLNFKATPMSGFYRGQKVSRSPLDKVLSLITLSTYVNRRITF</sequence>
<evidence type="ECO:0000259" key="7">
    <source>
        <dbReference type="Pfam" id="PF06886"/>
    </source>
</evidence>
<dbReference type="EMBL" id="JAKUCV010005490">
    <property type="protein sequence ID" value="KAJ4830941.1"/>
    <property type="molecule type" value="Genomic_DNA"/>
</dbReference>
<feature type="region of interest" description="Disordered" evidence="6">
    <location>
        <begin position="399"/>
        <end position="507"/>
    </location>
</feature>
<feature type="domain" description="TPX2 C-terminal" evidence="7">
    <location>
        <begin position="452"/>
        <end position="519"/>
    </location>
</feature>
<evidence type="ECO:0000256" key="3">
    <source>
        <dbReference type="ARBA" id="ARBA00022490"/>
    </source>
</evidence>